<dbReference type="Gene3D" id="3.30.70.1560">
    <property type="entry name" value="Alpha-L RNA-binding motif"/>
    <property type="match status" value="1"/>
</dbReference>
<dbReference type="SUPFAM" id="SSF55120">
    <property type="entry name" value="Pseudouridine synthase"/>
    <property type="match status" value="1"/>
</dbReference>
<dbReference type="InterPro" id="IPR042092">
    <property type="entry name" value="PsdUridine_s_RsuA/RluB/E/F_cat"/>
</dbReference>
<proteinExistence type="predicted"/>
<dbReference type="AlphaFoldDB" id="K1SRF1"/>
<reference evidence="2" key="1">
    <citation type="journal article" date="2013" name="Environ. Microbiol.">
        <title>Microbiota from the distal guts of lean and obese adolescents exhibit partial functional redundancy besides clear differences in community structure.</title>
        <authorList>
            <person name="Ferrer M."/>
            <person name="Ruiz A."/>
            <person name="Lanza F."/>
            <person name="Haange S.B."/>
            <person name="Oberbach A."/>
            <person name="Till H."/>
            <person name="Bargiela R."/>
            <person name="Campoy C."/>
            <person name="Segura M.T."/>
            <person name="Richter M."/>
            <person name="von Bergen M."/>
            <person name="Seifert J."/>
            <person name="Suarez A."/>
        </authorList>
    </citation>
    <scope>NUCLEOTIDE SEQUENCE</scope>
</reference>
<gene>
    <name evidence="2" type="ORF">OBE_07552</name>
</gene>
<dbReference type="InterPro" id="IPR020094">
    <property type="entry name" value="TruA/RsuA/RluB/E/F_N"/>
</dbReference>
<dbReference type="EMBL" id="AJWZ01005187">
    <property type="protein sequence ID" value="EKC63272.1"/>
    <property type="molecule type" value="Genomic_DNA"/>
</dbReference>
<name>K1SRF1_9ZZZZ</name>
<evidence type="ECO:0000256" key="1">
    <source>
        <dbReference type="ARBA" id="ARBA00023235"/>
    </source>
</evidence>
<dbReference type="GO" id="GO:0003723">
    <property type="term" value="F:RNA binding"/>
    <property type="evidence" value="ECO:0007669"/>
    <property type="project" value="InterPro"/>
</dbReference>
<protein>
    <submittedName>
        <fullName evidence="2">Ribosomal large subunit pseudouridine synthase B</fullName>
    </submittedName>
</protein>
<evidence type="ECO:0000313" key="2">
    <source>
        <dbReference type="EMBL" id="EKC63272.1"/>
    </source>
</evidence>
<sequence length="50" mass="6165">MRRIFEHMGYAVKKLDRVYYAGLSKKNLKRGQWRFLTREEVQRLKSGQYE</sequence>
<dbReference type="GO" id="GO:0001522">
    <property type="term" value="P:pseudouridine synthesis"/>
    <property type="evidence" value="ECO:0007669"/>
    <property type="project" value="InterPro"/>
</dbReference>
<organism evidence="2">
    <name type="scientific">human gut metagenome</name>
    <dbReference type="NCBI Taxonomy" id="408170"/>
    <lineage>
        <taxon>unclassified sequences</taxon>
        <taxon>metagenomes</taxon>
        <taxon>organismal metagenomes</taxon>
    </lineage>
</organism>
<dbReference type="InterPro" id="IPR020103">
    <property type="entry name" value="PsdUridine_synth_cat_dom_sf"/>
</dbReference>
<keyword evidence="1" id="KW-0413">Isomerase</keyword>
<dbReference type="GO" id="GO:0009982">
    <property type="term" value="F:pseudouridine synthase activity"/>
    <property type="evidence" value="ECO:0007669"/>
    <property type="project" value="InterPro"/>
</dbReference>
<dbReference type="Gene3D" id="3.30.70.580">
    <property type="entry name" value="Pseudouridine synthase I, catalytic domain, N-terminal subdomain"/>
    <property type="match status" value="1"/>
</dbReference>
<accession>K1SRF1</accession>
<comment type="caution">
    <text evidence="2">The sequence shown here is derived from an EMBL/GenBank/DDBJ whole genome shotgun (WGS) entry which is preliminary data.</text>
</comment>